<evidence type="ECO:0000313" key="2">
    <source>
        <dbReference type="EMBL" id="KGF73143.1"/>
    </source>
</evidence>
<evidence type="ECO:0000313" key="3">
    <source>
        <dbReference type="Proteomes" id="UP000030170"/>
    </source>
</evidence>
<dbReference type="PANTHER" id="PTHR30007:SF0">
    <property type="entry name" value="TRANSPOSASE"/>
    <property type="match status" value="1"/>
</dbReference>
<feature type="domain" description="Insertion element IS402-like" evidence="1">
    <location>
        <begin position="12"/>
        <end position="84"/>
    </location>
</feature>
<dbReference type="InterPro" id="IPR025161">
    <property type="entry name" value="IS402-like_dom"/>
</dbReference>
<protein>
    <submittedName>
        <fullName evidence="2">Transposase</fullName>
    </submittedName>
</protein>
<keyword evidence="3" id="KW-1185">Reference proteome</keyword>
<dbReference type="Pfam" id="PF13340">
    <property type="entry name" value="DUF4096"/>
    <property type="match status" value="1"/>
</dbReference>
<proteinExistence type="predicted"/>
<sequence>MRLKTTLLKHPLSDKEWAILAPLIAPGKSGGRPRTTDMRGVCNGIYYQLKSGCQWEMLPKEYPPSSTVYSYYRKWQRRGLWEQFNHTLRDQVREQMGKCPQPTAIAADSQSEKTAETRGRCRGLMAVRG</sequence>
<reference evidence="2 3" key="1">
    <citation type="journal article" date="2014" name="Mol. Ecol.">
        <title>Evolution of Synechococcus.</title>
        <authorList>
            <person name="Dvorak P."/>
            <person name="Casamatta D."/>
            <person name="Hasler P."/>
            <person name="Poulickova A."/>
            <person name="Ondrej V."/>
            <person name="Sanges R."/>
        </authorList>
    </citation>
    <scope>NUCLEOTIDE SEQUENCE [LARGE SCALE GENOMIC DNA]</scope>
    <source>
        <strain evidence="2 3">CAUP A 1101</strain>
    </source>
</reference>
<evidence type="ECO:0000259" key="1">
    <source>
        <dbReference type="Pfam" id="PF13340"/>
    </source>
</evidence>
<dbReference type="EMBL" id="JJML01000015">
    <property type="protein sequence ID" value="KGF73143.1"/>
    <property type="molecule type" value="Genomic_DNA"/>
</dbReference>
<name>A0A098TQN6_9CYAN</name>
<dbReference type="STRING" id="1497020.DO97_02120"/>
<accession>A0A098TQN6</accession>
<dbReference type="NCBIfam" id="NF033580">
    <property type="entry name" value="transpos_IS5_3"/>
    <property type="match status" value="1"/>
</dbReference>
<gene>
    <name evidence="2" type="ORF">DO97_02120</name>
</gene>
<organism evidence="2 3">
    <name type="scientific">Neosynechococcus sphagnicola sy1</name>
    <dbReference type="NCBI Taxonomy" id="1497020"/>
    <lineage>
        <taxon>Bacteria</taxon>
        <taxon>Bacillati</taxon>
        <taxon>Cyanobacteriota</taxon>
        <taxon>Cyanophyceae</taxon>
        <taxon>Neosynechococcales</taxon>
        <taxon>Neosynechococcaceae</taxon>
        <taxon>Neosynechococcus</taxon>
    </lineage>
</organism>
<dbReference type="PANTHER" id="PTHR30007">
    <property type="entry name" value="PHP DOMAIN PROTEIN"/>
    <property type="match status" value="1"/>
</dbReference>
<dbReference type="AlphaFoldDB" id="A0A098TQN6"/>
<comment type="caution">
    <text evidence="2">The sequence shown here is derived from an EMBL/GenBank/DDBJ whole genome shotgun (WGS) entry which is preliminary data.</text>
</comment>
<dbReference type="Proteomes" id="UP000030170">
    <property type="component" value="Unassembled WGS sequence"/>
</dbReference>